<dbReference type="STRING" id="56780.SYN_02245"/>
<dbReference type="InterPro" id="IPR014082">
    <property type="entry name" value="CRISPR-assoc_prot_Cas02710"/>
</dbReference>
<dbReference type="InterPro" id="IPR054008">
    <property type="entry name" value="Csm6_6H"/>
</dbReference>
<evidence type="ECO:0000313" key="3">
    <source>
        <dbReference type="Proteomes" id="UP000001933"/>
    </source>
</evidence>
<dbReference type="CDD" id="cd09747">
    <property type="entry name" value="Csx1_III-U"/>
    <property type="match status" value="1"/>
</dbReference>
<dbReference type="eggNOG" id="COG0457">
    <property type="taxonomic scope" value="Bacteria"/>
</dbReference>
<accession>Q2LQW9</accession>
<dbReference type="Gene3D" id="3.40.50.10770">
    <property type="entry name" value="Hypothetical protein VC1899 like domain (Restriction endonuclease-like)"/>
    <property type="match status" value="1"/>
</dbReference>
<keyword evidence="3" id="KW-1185">Reference proteome</keyword>
<dbReference type="EMBL" id="CP000252">
    <property type="protein sequence ID" value="ABC76479.1"/>
    <property type="molecule type" value="Genomic_DNA"/>
</dbReference>
<evidence type="ECO:0000259" key="1">
    <source>
        <dbReference type="Pfam" id="PF22205"/>
    </source>
</evidence>
<dbReference type="HOGENOM" id="CLU_045222_0_0_7"/>
<reference evidence="2 3" key="1">
    <citation type="journal article" date="2007" name="Proc. Natl. Acad. Sci. U.S.A.">
        <title>The genome of Syntrophus aciditrophicus: life at the thermodynamic limit of microbial growth.</title>
        <authorList>
            <person name="McInerney M.J."/>
            <person name="Rohlin L."/>
            <person name="Mouttaki H."/>
            <person name="Kim U."/>
            <person name="Krupp R.S."/>
            <person name="Rios-Hernandez L."/>
            <person name="Sieber J."/>
            <person name="Struchtemeyer C.G."/>
            <person name="Bhattacharyya A."/>
            <person name="Campbell J.W."/>
            <person name="Gunsalus R.P."/>
        </authorList>
    </citation>
    <scope>NUCLEOTIDE SEQUENCE [LARGE SCALE GENOMIC DNA]</scope>
    <source>
        <strain evidence="2 3">SB</strain>
    </source>
</reference>
<dbReference type="Proteomes" id="UP000001933">
    <property type="component" value="Chromosome"/>
</dbReference>
<evidence type="ECO:0000313" key="2">
    <source>
        <dbReference type="EMBL" id="ABC76479.1"/>
    </source>
</evidence>
<gene>
    <name evidence="2" type="ORF">SYN_02245</name>
</gene>
<name>Q2LQW9_SYNAS</name>
<sequence length="412" mass="47127">MTRLIIMSIGGSPEPLRKSIAEHQPERIIFFASHDSITKAGEVLEQVNPKPKCEWEITEDPNSLFECYKTARCCVERAMHAGFSPEETIVDYTGGTKVMTAALILATVGCPYRFNYVGGETRTKSGLGVVENGCEQMYSSMSPWLIFAEEERRQVILLFNRGRYSSVGEIIRMALTRKLPGEITDYFKFVKYFAEGFLFWDQFNHKRAADCLSKGIKNLTEYLERHDHSQWNSFTEDVRHCFDILNDLLLKTNNLKKFHTVLIDDLLNNARRRIAAGCFDDAAARIYRSLELYGQLTFEKVTGCSTSNVPRNKIPETIREVYVQKHTDSQSGVIKLPLQATFEFLHTADIDVGHRFFQIIDEIKKIQSNRNESILAHGIKPVTENAVETIFQTVSNFTEFKNAYNFPKLPQS</sequence>
<dbReference type="InParanoid" id="Q2LQW9"/>
<feature type="domain" description="Csm6 6H" evidence="1">
    <location>
        <begin position="147"/>
        <end position="245"/>
    </location>
</feature>
<dbReference type="RefSeq" id="WP_011416513.1">
    <property type="nucleotide sequence ID" value="NC_007759.1"/>
</dbReference>
<dbReference type="Pfam" id="PF22205">
    <property type="entry name" value="Csm6_6H"/>
    <property type="match status" value="1"/>
</dbReference>
<proteinExistence type="predicted"/>
<dbReference type="AlphaFoldDB" id="Q2LQW9"/>
<dbReference type="Pfam" id="PF09670">
    <property type="entry name" value="Cas_Cas02710"/>
    <property type="match status" value="1"/>
</dbReference>
<protein>
    <submittedName>
        <fullName evidence="2">Hypothetical cytosolic protein</fullName>
    </submittedName>
</protein>
<dbReference type="OrthoDB" id="793940at2"/>
<organism evidence="2 3">
    <name type="scientific">Syntrophus aciditrophicus (strain SB)</name>
    <dbReference type="NCBI Taxonomy" id="56780"/>
    <lineage>
        <taxon>Bacteria</taxon>
        <taxon>Pseudomonadati</taxon>
        <taxon>Thermodesulfobacteriota</taxon>
        <taxon>Syntrophia</taxon>
        <taxon>Syntrophales</taxon>
        <taxon>Syntrophaceae</taxon>
        <taxon>Syntrophus</taxon>
    </lineage>
</organism>
<dbReference type="NCBIfam" id="TIGR02710">
    <property type="entry name" value="TIGR02710 family CRISPR-associated CARF protein"/>
    <property type="match status" value="1"/>
</dbReference>
<dbReference type="KEGG" id="sat:SYN_02245"/>